<evidence type="ECO:0000256" key="18">
    <source>
        <dbReference type="SAM" id="MobiDB-lite"/>
    </source>
</evidence>
<evidence type="ECO:0000313" key="22">
    <source>
        <dbReference type="Proteomes" id="UP001179952"/>
    </source>
</evidence>
<reference evidence="21" key="1">
    <citation type="journal article" date="2023" name="Nat. Commun.">
        <title>Diploid and tetraploid genomes of Acorus and the evolution of monocots.</title>
        <authorList>
            <person name="Ma L."/>
            <person name="Liu K.W."/>
            <person name="Li Z."/>
            <person name="Hsiao Y.Y."/>
            <person name="Qi Y."/>
            <person name="Fu T."/>
            <person name="Tang G.D."/>
            <person name="Zhang D."/>
            <person name="Sun W.H."/>
            <person name="Liu D.K."/>
            <person name="Li Y."/>
            <person name="Chen G.Z."/>
            <person name="Liu X.D."/>
            <person name="Liao X.Y."/>
            <person name="Jiang Y.T."/>
            <person name="Yu X."/>
            <person name="Hao Y."/>
            <person name="Huang J."/>
            <person name="Zhao X.W."/>
            <person name="Ke S."/>
            <person name="Chen Y.Y."/>
            <person name="Wu W.L."/>
            <person name="Hsu J.L."/>
            <person name="Lin Y.F."/>
            <person name="Huang M.D."/>
            <person name="Li C.Y."/>
            <person name="Huang L."/>
            <person name="Wang Z.W."/>
            <person name="Zhao X."/>
            <person name="Zhong W.Y."/>
            <person name="Peng D.H."/>
            <person name="Ahmad S."/>
            <person name="Lan S."/>
            <person name="Zhang J.S."/>
            <person name="Tsai W.C."/>
            <person name="Van de Peer Y."/>
            <person name="Liu Z.J."/>
        </authorList>
    </citation>
    <scope>NUCLEOTIDE SEQUENCE</scope>
    <source>
        <strain evidence="21">SCP</strain>
    </source>
</reference>
<dbReference type="AlphaFoldDB" id="A0AAV9AGW0"/>
<reference evidence="21" key="2">
    <citation type="submission" date="2023-06" db="EMBL/GenBank/DDBJ databases">
        <authorList>
            <person name="Ma L."/>
            <person name="Liu K.-W."/>
            <person name="Li Z."/>
            <person name="Hsiao Y.-Y."/>
            <person name="Qi Y."/>
            <person name="Fu T."/>
            <person name="Tang G."/>
            <person name="Zhang D."/>
            <person name="Sun W.-H."/>
            <person name="Liu D.-K."/>
            <person name="Li Y."/>
            <person name="Chen G.-Z."/>
            <person name="Liu X.-D."/>
            <person name="Liao X.-Y."/>
            <person name="Jiang Y.-T."/>
            <person name="Yu X."/>
            <person name="Hao Y."/>
            <person name="Huang J."/>
            <person name="Zhao X.-W."/>
            <person name="Ke S."/>
            <person name="Chen Y.-Y."/>
            <person name="Wu W.-L."/>
            <person name="Hsu J.-L."/>
            <person name="Lin Y.-F."/>
            <person name="Huang M.-D."/>
            <person name="Li C.-Y."/>
            <person name="Huang L."/>
            <person name="Wang Z.-W."/>
            <person name="Zhao X."/>
            <person name="Zhong W.-Y."/>
            <person name="Peng D.-H."/>
            <person name="Ahmad S."/>
            <person name="Lan S."/>
            <person name="Zhang J.-S."/>
            <person name="Tsai W.-C."/>
            <person name="Van De Peer Y."/>
            <person name="Liu Z.-J."/>
        </authorList>
    </citation>
    <scope>NUCLEOTIDE SEQUENCE</scope>
    <source>
        <strain evidence="21">SCP</strain>
        <tissue evidence="21">Leaves</tissue>
    </source>
</reference>
<keyword evidence="8" id="KW-0732">Signal</keyword>
<dbReference type="Proteomes" id="UP001179952">
    <property type="component" value="Unassembled WGS sequence"/>
</dbReference>
<evidence type="ECO:0000256" key="4">
    <source>
        <dbReference type="ARBA" id="ARBA00022527"/>
    </source>
</evidence>
<dbReference type="InterPro" id="IPR000719">
    <property type="entry name" value="Prot_kinase_dom"/>
</dbReference>
<evidence type="ECO:0000256" key="2">
    <source>
        <dbReference type="ARBA" id="ARBA00004479"/>
    </source>
</evidence>
<keyword evidence="13 19" id="KW-1133">Transmembrane helix</keyword>
<proteinExistence type="predicted"/>
<feature type="domain" description="Protein kinase" evidence="20">
    <location>
        <begin position="318"/>
        <end position="591"/>
    </location>
</feature>
<evidence type="ECO:0000256" key="15">
    <source>
        <dbReference type="ARBA" id="ARBA00023170"/>
    </source>
</evidence>
<keyword evidence="15 21" id="KW-0675">Receptor</keyword>
<dbReference type="InterPro" id="IPR001245">
    <property type="entry name" value="Ser-Thr/Tyr_kinase_cat_dom"/>
</dbReference>
<dbReference type="Gene3D" id="3.80.10.10">
    <property type="entry name" value="Ribonuclease Inhibitor"/>
    <property type="match status" value="1"/>
</dbReference>
<evidence type="ECO:0000256" key="14">
    <source>
        <dbReference type="ARBA" id="ARBA00023136"/>
    </source>
</evidence>
<dbReference type="InterPro" id="IPR011009">
    <property type="entry name" value="Kinase-like_dom_sf"/>
</dbReference>
<protein>
    <recommendedName>
        <fullName evidence="3">non-specific serine/threonine protein kinase</fullName>
        <ecNumber evidence="3">2.7.11.1</ecNumber>
    </recommendedName>
</protein>
<keyword evidence="10 17" id="KW-0547">Nucleotide-binding</keyword>
<keyword evidence="11 21" id="KW-0418">Kinase</keyword>
<name>A0AAV9AGW0_ACOGR</name>
<dbReference type="PROSITE" id="PS00108">
    <property type="entry name" value="PROTEIN_KINASE_ST"/>
    <property type="match status" value="1"/>
</dbReference>
<keyword evidence="9" id="KW-0677">Repeat</keyword>
<dbReference type="GO" id="GO:0005524">
    <property type="term" value="F:ATP binding"/>
    <property type="evidence" value="ECO:0007669"/>
    <property type="project" value="UniProtKB-UniRule"/>
</dbReference>
<keyword evidence="12 17" id="KW-0067">ATP-binding</keyword>
<keyword evidence="14 19" id="KW-0472">Membrane</keyword>
<keyword evidence="6" id="KW-0808">Transferase</keyword>
<comment type="caution">
    <text evidence="21">The sequence shown here is derived from an EMBL/GenBank/DDBJ whole genome shotgun (WGS) entry which is preliminary data.</text>
</comment>
<keyword evidence="4" id="KW-0723">Serine/threonine-protein kinase</keyword>
<evidence type="ECO:0000256" key="11">
    <source>
        <dbReference type="ARBA" id="ARBA00022777"/>
    </source>
</evidence>
<dbReference type="InterPro" id="IPR017441">
    <property type="entry name" value="Protein_kinase_ATP_BS"/>
</dbReference>
<evidence type="ECO:0000256" key="16">
    <source>
        <dbReference type="ARBA" id="ARBA00023180"/>
    </source>
</evidence>
<sequence length="640" mass="70525">MAEFCKITGELPQTLFSLPNLQTVKLRNNRLNGTLNLGSSYSSQLHLVDVQNNDIQNYKDVQGFNGTIMLMGNSFCQQPGSNAIYCSLPQQNIPYSTGTSNCVPILCPSDQNLSPNCLCAYPYAGTIYFRAPSFSSLGNVSYYSTLEHDILDKFQNHSLPIDSVALSNPHMDDNNYLEVSLQVFPSGKIRFGYSEISDMGFLLSNQTYKPPPGYGPYVFRAVEYAAFPVSTSPSSSSKSTNVPVIIGASVGGFVVATLIVCVLVYAIWQKRKIKRVRERSQPFASWDSGKSSGSVSVPQLKGPRSFTYDELKHSTNNFSEANDIGSGGYGKVYRGMLYTGQLIAIKRAQQGSMQGGLEFKTEIELLSRVHHKHLVSLVGFCFDQGEQLLVYEYVPNGSLKDSLTGKSGIRLDWKRRLRIALGTAKGLTYLHELANPPIVHRDIKSNNILLDDHLNAKVADFGLSKPMGPNQKGHMTTQVKGTMGYLDPEYYMTQQLTEKSDVYSFGVLLLELITARRPIDKGRYIVREVKVTMDRTKDLYNLHELLDPAIVLGTSLGGFGKFVDLALRCVEESGVDRPAMSEVVKEIENIMQLAGMNPNADSATPSASYDGGSRASRHPYGNEANFDYSGGPPSSKVEPK</sequence>
<dbReference type="InterPro" id="IPR032675">
    <property type="entry name" value="LRR_dom_sf"/>
</dbReference>
<dbReference type="FunFam" id="1.10.510.10:FF:000453">
    <property type="entry name" value="LRR receptor-like serine/threonine-protein kinase HSL2"/>
    <property type="match status" value="1"/>
</dbReference>
<feature type="region of interest" description="Disordered" evidence="18">
    <location>
        <begin position="596"/>
        <end position="640"/>
    </location>
</feature>
<evidence type="ECO:0000256" key="10">
    <source>
        <dbReference type="ARBA" id="ARBA00022741"/>
    </source>
</evidence>
<evidence type="ECO:0000256" key="1">
    <source>
        <dbReference type="ARBA" id="ARBA00004162"/>
    </source>
</evidence>
<dbReference type="PROSITE" id="PS50011">
    <property type="entry name" value="PROTEIN_KINASE_DOM"/>
    <property type="match status" value="1"/>
</dbReference>
<dbReference type="EC" id="2.7.11.1" evidence="3"/>
<dbReference type="GO" id="GO:0004674">
    <property type="term" value="F:protein serine/threonine kinase activity"/>
    <property type="evidence" value="ECO:0007669"/>
    <property type="project" value="UniProtKB-KW"/>
</dbReference>
<feature type="binding site" evidence="17">
    <location>
        <position position="346"/>
    </location>
    <ligand>
        <name>ATP</name>
        <dbReference type="ChEBI" id="CHEBI:30616"/>
    </ligand>
</feature>
<keyword evidence="22" id="KW-1185">Reference proteome</keyword>
<evidence type="ECO:0000313" key="21">
    <source>
        <dbReference type="EMBL" id="KAK1263241.1"/>
    </source>
</evidence>
<dbReference type="CDD" id="cd14066">
    <property type="entry name" value="STKc_IRAK"/>
    <property type="match status" value="1"/>
</dbReference>
<dbReference type="SMART" id="SM00220">
    <property type="entry name" value="S_TKc"/>
    <property type="match status" value="1"/>
</dbReference>
<dbReference type="FunFam" id="3.30.200.20:FF:000328">
    <property type="entry name" value="Leucine-rich repeat protein kinase family protein"/>
    <property type="match status" value="1"/>
</dbReference>
<dbReference type="PROSITE" id="PS00107">
    <property type="entry name" value="PROTEIN_KINASE_ATP"/>
    <property type="match status" value="1"/>
</dbReference>
<gene>
    <name evidence="21" type="ORF">QJS04_geneDACA009260</name>
</gene>
<evidence type="ECO:0000256" key="12">
    <source>
        <dbReference type="ARBA" id="ARBA00022840"/>
    </source>
</evidence>
<evidence type="ECO:0000259" key="20">
    <source>
        <dbReference type="PROSITE" id="PS50011"/>
    </source>
</evidence>
<evidence type="ECO:0000256" key="3">
    <source>
        <dbReference type="ARBA" id="ARBA00012513"/>
    </source>
</evidence>
<keyword evidence="16" id="KW-0325">Glycoprotein</keyword>
<evidence type="ECO:0000256" key="13">
    <source>
        <dbReference type="ARBA" id="ARBA00022989"/>
    </source>
</evidence>
<evidence type="ECO:0000256" key="5">
    <source>
        <dbReference type="ARBA" id="ARBA00022614"/>
    </source>
</evidence>
<dbReference type="InterPro" id="IPR008271">
    <property type="entry name" value="Ser/Thr_kinase_AS"/>
</dbReference>
<dbReference type="Gene3D" id="1.10.510.10">
    <property type="entry name" value="Transferase(Phosphotransferase) domain 1"/>
    <property type="match status" value="1"/>
</dbReference>
<keyword evidence="5" id="KW-0433">Leucine-rich repeat</keyword>
<evidence type="ECO:0000256" key="17">
    <source>
        <dbReference type="PROSITE-ProRule" id="PRU10141"/>
    </source>
</evidence>
<keyword evidence="7 19" id="KW-0812">Transmembrane</keyword>
<evidence type="ECO:0000256" key="9">
    <source>
        <dbReference type="ARBA" id="ARBA00022737"/>
    </source>
</evidence>
<evidence type="ECO:0000256" key="7">
    <source>
        <dbReference type="ARBA" id="ARBA00022692"/>
    </source>
</evidence>
<comment type="subcellular location">
    <subcellularLocation>
        <location evidence="1">Cell membrane</location>
        <topology evidence="1">Single-pass membrane protein</topology>
    </subcellularLocation>
    <subcellularLocation>
        <location evidence="2">Membrane</location>
        <topology evidence="2">Single-pass type I membrane protein</topology>
    </subcellularLocation>
</comment>
<evidence type="ECO:0000256" key="19">
    <source>
        <dbReference type="SAM" id="Phobius"/>
    </source>
</evidence>
<dbReference type="SUPFAM" id="SSF52058">
    <property type="entry name" value="L domain-like"/>
    <property type="match status" value="1"/>
</dbReference>
<dbReference type="GO" id="GO:0005886">
    <property type="term" value="C:plasma membrane"/>
    <property type="evidence" value="ECO:0007669"/>
    <property type="project" value="UniProtKB-SubCell"/>
</dbReference>
<accession>A0AAV9AGW0</accession>
<dbReference type="PANTHER" id="PTHR45974:SF266">
    <property type="entry name" value="LEUCINE-RICH REPEAT RECEPTOR PROTEIN KINASE HPCA1"/>
    <property type="match status" value="1"/>
</dbReference>
<evidence type="ECO:0000256" key="8">
    <source>
        <dbReference type="ARBA" id="ARBA00022729"/>
    </source>
</evidence>
<evidence type="ECO:0000256" key="6">
    <source>
        <dbReference type="ARBA" id="ARBA00022679"/>
    </source>
</evidence>
<feature type="transmembrane region" description="Helical" evidence="19">
    <location>
        <begin position="244"/>
        <end position="268"/>
    </location>
</feature>
<dbReference type="SUPFAM" id="SSF56112">
    <property type="entry name" value="Protein kinase-like (PK-like)"/>
    <property type="match status" value="1"/>
</dbReference>
<dbReference type="EMBL" id="JAUJYN010000009">
    <property type="protein sequence ID" value="KAK1263241.1"/>
    <property type="molecule type" value="Genomic_DNA"/>
</dbReference>
<organism evidence="21 22">
    <name type="scientific">Acorus gramineus</name>
    <name type="common">Dwarf sweet flag</name>
    <dbReference type="NCBI Taxonomy" id="55184"/>
    <lineage>
        <taxon>Eukaryota</taxon>
        <taxon>Viridiplantae</taxon>
        <taxon>Streptophyta</taxon>
        <taxon>Embryophyta</taxon>
        <taxon>Tracheophyta</taxon>
        <taxon>Spermatophyta</taxon>
        <taxon>Magnoliopsida</taxon>
        <taxon>Liliopsida</taxon>
        <taxon>Acoraceae</taxon>
        <taxon>Acorus</taxon>
    </lineage>
</organism>
<dbReference type="Gene3D" id="3.30.200.20">
    <property type="entry name" value="Phosphorylase Kinase, domain 1"/>
    <property type="match status" value="1"/>
</dbReference>
<dbReference type="PANTHER" id="PTHR45974">
    <property type="entry name" value="RECEPTOR-LIKE PROTEIN 55"/>
    <property type="match status" value="1"/>
</dbReference>
<dbReference type="Pfam" id="PF07714">
    <property type="entry name" value="PK_Tyr_Ser-Thr"/>
    <property type="match status" value="1"/>
</dbReference>